<accession>W7HMI7</accession>
<gene>
    <name evidence="5" type="ORF">DRE_06094</name>
</gene>
<dbReference type="OrthoDB" id="10251809at2759"/>
<dbReference type="Gene3D" id="2.120.10.80">
    <property type="entry name" value="Kelch-type beta propeller"/>
    <property type="match status" value="2"/>
</dbReference>
<evidence type="ECO:0000256" key="3">
    <source>
        <dbReference type="SAM" id="MobiDB-lite"/>
    </source>
</evidence>
<evidence type="ECO:0000313" key="5">
    <source>
        <dbReference type="EMBL" id="EWC45206.1"/>
    </source>
</evidence>
<keyword evidence="1" id="KW-0677">Repeat</keyword>
<dbReference type="AlphaFoldDB" id="W7HMI7"/>
<dbReference type="InterPro" id="IPR011043">
    <property type="entry name" value="Gal_Oxase/kelch_b-propeller"/>
</dbReference>
<feature type="transmembrane region" description="Helical" evidence="4">
    <location>
        <begin position="459"/>
        <end position="485"/>
    </location>
</feature>
<keyword evidence="6" id="KW-1185">Reference proteome</keyword>
<evidence type="ECO:0000256" key="1">
    <source>
        <dbReference type="ARBA" id="ARBA00022737"/>
    </source>
</evidence>
<dbReference type="Proteomes" id="UP000024837">
    <property type="component" value="Unassembled WGS sequence"/>
</dbReference>
<dbReference type="GO" id="GO:0019760">
    <property type="term" value="P:glucosinolate metabolic process"/>
    <property type="evidence" value="ECO:0007669"/>
    <property type="project" value="UniProtKB-ARBA"/>
</dbReference>
<evidence type="ECO:0000256" key="2">
    <source>
        <dbReference type="ARBA" id="ARBA00023004"/>
    </source>
</evidence>
<protein>
    <recommendedName>
        <fullName evidence="7">Kelch repeat-containing protein</fullName>
    </recommendedName>
</protein>
<dbReference type="SUPFAM" id="SSF50965">
    <property type="entry name" value="Galactose oxidase, central domain"/>
    <property type="match status" value="1"/>
</dbReference>
<organism evidence="5 6">
    <name type="scientific">Drechslerella stenobrocha 248</name>
    <dbReference type="NCBI Taxonomy" id="1043628"/>
    <lineage>
        <taxon>Eukaryota</taxon>
        <taxon>Fungi</taxon>
        <taxon>Dikarya</taxon>
        <taxon>Ascomycota</taxon>
        <taxon>Pezizomycotina</taxon>
        <taxon>Orbiliomycetes</taxon>
        <taxon>Orbiliales</taxon>
        <taxon>Orbiliaceae</taxon>
        <taxon>Drechslerella</taxon>
    </lineage>
</organism>
<sequence length="564" mass="60245">MGAPSTLYIYGGRSKTSSSQTENTWNNDFLSLDLSKDFDIASAPIQGLQKPNGPPAVALGYLWNDFTDVYLYGGQYSDTPPAKPDDFQLWRYSVKDKRWSVPKTKVKGGGKIERAAEGAGASIPSQGKGYYFGGHLDGYTTSGWSQSTPRLYLTSMVEYDMKSGEWNNHTGTGASFPERADGVLTYVPWGEGGILLALGGGNSMTFSQLNIIDVFDIKNNKWTKQSTSGETPKIRVNACAVVFSAPDNSSHNVYMYGGQNLQPAGKQVQYDDIWVLTVPSFTWIQVNTKGQSNPPSRAGHTCHAYRGQMLVVGGYTGQELSCDTGVYVFDASRLEWQTSFKGGRGTGGDSTNVLMLSPPNDRLYGVPALIASQVGGGSTGGATVTAPKRAPVADSPLTGANPDYTYNPNAPPQESLIVVTSTVSGPSGVFATVITSTATTRPPGNNNNNNGNADSHVPIGVIVGSTVGGVAFVIGVLLLLLFLLYKRRVGQLQQAYEEQQAEQAQQSLVGNSERQPSMASASGGYGYGAGADGGRSKEDLMEGVEPTFWGMLLQPRRSLRVVNH</sequence>
<evidence type="ECO:0000256" key="4">
    <source>
        <dbReference type="SAM" id="Phobius"/>
    </source>
</evidence>
<dbReference type="HOGENOM" id="CLU_012508_0_0_1"/>
<name>W7HMI7_9PEZI</name>
<proteinExistence type="predicted"/>
<feature type="compositionally biased region" description="Polar residues" evidence="3">
    <location>
        <begin position="507"/>
        <end position="518"/>
    </location>
</feature>
<dbReference type="PANTHER" id="PTHR47435">
    <property type="entry name" value="KELCH REPEAT PROTEIN (AFU_ORTHOLOGUE AFUA_5G12780)"/>
    <property type="match status" value="1"/>
</dbReference>
<keyword evidence="4" id="KW-1133">Transmembrane helix</keyword>
<feature type="region of interest" description="Disordered" evidence="3">
    <location>
        <begin position="506"/>
        <end position="526"/>
    </location>
</feature>
<dbReference type="EMBL" id="KI966430">
    <property type="protein sequence ID" value="EWC45206.1"/>
    <property type="molecule type" value="Genomic_DNA"/>
</dbReference>
<reference evidence="5 6" key="1">
    <citation type="submission" date="2013-05" db="EMBL/GenBank/DDBJ databases">
        <title>Drechslerella stenobrocha genome reveals carnivorous origination and mechanical trapping mechanism of predatory fungi.</title>
        <authorList>
            <person name="Liu X."/>
            <person name="Zhang W."/>
            <person name="Liu K."/>
        </authorList>
    </citation>
    <scope>NUCLEOTIDE SEQUENCE [LARGE SCALE GENOMIC DNA]</scope>
    <source>
        <strain evidence="5 6">248</strain>
    </source>
</reference>
<dbReference type="InterPro" id="IPR015915">
    <property type="entry name" value="Kelch-typ_b-propeller"/>
</dbReference>
<keyword evidence="4" id="KW-0472">Membrane</keyword>
<evidence type="ECO:0000313" key="6">
    <source>
        <dbReference type="Proteomes" id="UP000024837"/>
    </source>
</evidence>
<keyword evidence="2" id="KW-0408">Iron</keyword>
<dbReference type="PANTHER" id="PTHR47435:SF4">
    <property type="entry name" value="KELCH REPEAT PROTEIN (AFU_ORTHOLOGUE AFUA_5G12780)"/>
    <property type="match status" value="1"/>
</dbReference>
<keyword evidence="4" id="KW-0812">Transmembrane</keyword>
<evidence type="ECO:0008006" key="7">
    <source>
        <dbReference type="Google" id="ProtNLM"/>
    </source>
</evidence>
<dbReference type="Pfam" id="PF24681">
    <property type="entry name" value="Kelch_KLHDC2_KLHL20_DRC7"/>
    <property type="match status" value="1"/>
</dbReference>